<evidence type="ECO:0000313" key="3">
    <source>
        <dbReference type="EMBL" id="MBD3363941.1"/>
    </source>
</evidence>
<dbReference type="AlphaFoldDB" id="A0A9D5QCF9"/>
<name>A0A9D5QCF9_UNCW3</name>
<dbReference type="GO" id="GO:0031146">
    <property type="term" value="P:SCF-dependent proteasomal ubiquitin-dependent protein catabolic process"/>
    <property type="evidence" value="ECO:0007669"/>
    <property type="project" value="TreeGrafter"/>
</dbReference>
<dbReference type="InterPro" id="IPR032675">
    <property type="entry name" value="LRR_dom_sf"/>
</dbReference>
<dbReference type="Proteomes" id="UP000630660">
    <property type="component" value="Unassembled WGS sequence"/>
</dbReference>
<dbReference type="InterPro" id="IPR055414">
    <property type="entry name" value="LRR_R13L4/SHOC2-like"/>
</dbReference>
<comment type="caution">
    <text evidence="3">The sequence shown here is derived from an EMBL/GenBank/DDBJ whole genome shotgun (WGS) entry which is preliminary data.</text>
</comment>
<dbReference type="Pfam" id="PF23598">
    <property type="entry name" value="LRR_14"/>
    <property type="match status" value="1"/>
</dbReference>
<dbReference type="Gene3D" id="3.80.10.10">
    <property type="entry name" value="Ribonuclease Inhibitor"/>
    <property type="match status" value="3"/>
</dbReference>
<dbReference type="PROSITE" id="PS51257">
    <property type="entry name" value="PROKAR_LIPOPROTEIN"/>
    <property type="match status" value="1"/>
</dbReference>
<reference evidence="3" key="1">
    <citation type="submission" date="2019-11" db="EMBL/GenBank/DDBJ databases">
        <title>Microbial mats filling the niche in hypersaline microbial mats.</title>
        <authorList>
            <person name="Wong H.L."/>
            <person name="Macleod F.I."/>
            <person name="White R.A. III"/>
            <person name="Burns B.P."/>
        </authorList>
    </citation>
    <scope>NUCLEOTIDE SEQUENCE</scope>
    <source>
        <strain evidence="3">Bin_327</strain>
    </source>
</reference>
<evidence type="ECO:0000313" key="4">
    <source>
        <dbReference type="Proteomes" id="UP000630660"/>
    </source>
</evidence>
<proteinExistence type="predicted"/>
<feature type="domain" description="Disease resistance R13L4/SHOC-2-like LRR" evidence="2">
    <location>
        <begin position="345"/>
        <end position="569"/>
    </location>
</feature>
<evidence type="ECO:0000259" key="2">
    <source>
        <dbReference type="Pfam" id="PF23598"/>
    </source>
</evidence>
<keyword evidence="1" id="KW-0677">Repeat</keyword>
<dbReference type="EMBL" id="WJKJ01000057">
    <property type="protein sequence ID" value="MBD3363941.1"/>
    <property type="molecule type" value="Genomic_DNA"/>
</dbReference>
<protein>
    <recommendedName>
        <fullName evidence="2">Disease resistance R13L4/SHOC-2-like LRR domain-containing protein</fullName>
    </recommendedName>
</protein>
<dbReference type="PANTHER" id="PTHR13318">
    <property type="entry name" value="PARTNER OF PAIRED, ISOFORM B-RELATED"/>
    <property type="match status" value="1"/>
</dbReference>
<evidence type="ECO:0000256" key="1">
    <source>
        <dbReference type="ARBA" id="ARBA00022737"/>
    </source>
</evidence>
<gene>
    <name evidence="3" type="ORF">GF359_01870</name>
</gene>
<sequence>MRWYLVMLFSLVIVSVISCGNENRLESGREYPQSVVLIYEGKWVTDTSNMDVSWLEPGKDAIYLQDPEESAGFYYPWSGEDTIRYFYDYGLLYVDSQLVGFNLVYVKRQKLDSLDLSNVTAIHAGEGLDDKLISMLSSLKVIMVPSEGEMVFTTDTTTASPPSPLTYLDVIPTNTAIYVTGWDGSLRPLLRFPDVRELTLWGSCLRIRDLKFLTRMKNLRCLRINSLEIPNSGLRHIHRLPNLIVLNLTFTDVGKRGARYIGKMKHLKELTINEARFGDKGLKHISRSKSLERLSIGSLYPWTLREIAEDLKGDKWWWYLGGADRRELLKHLRSVFMPVPTGKGWRHLSRLKNLRYLSISNYELDAEGTLAIGNLEGLEDLHFYSIELDNESVDSFSGLGGLKYFSCNRGNLDDRWLQYLSKRTPLEYLFLINTDITRDGLENLAGMEELKTLDLIWIWPEDEGYEPEPYFSADLWALIAGMDSLENLCVRGTEIDNKSLGLLAESNSLKSLTFEMTNLEGEGLKRLSRVPNLEELHLWHVEIENADFRYLLEFPKLTLFRHWTMEVDDAGMNYLKCLHNLKRLWLDFEPAQEAELKRALPGCLVGYY</sequence>
<organism evidence="3 4">
    <name type="scientific">candidate division WOR-3 bacterium</name>
    <dbReference type="NCBI Taxonomy" id="2052148"/>
    <lineage>
        <taxon>Bacteria</taxon>
        <taxon>Bacteria division WOR-3</taxon>
    </lineage>
</organism>
<accession>A0A9D5QCF9</accession>
<dbReference type="SUPFAM" id="SSF52047">
    <property type="entry name" value="RNI-like"/>
    <property type="match status" value="2"/>
</dbReference>
<dbReference type="GO" id="GO:0019005">
    <property type="term" value="C:SCF ubiquitin ligase complex"/>
    <property type="evidence" value="ECO:0007669"/>
    <property type="project" value="TreeGrafter"/>
</dbReference>